<feature type="non-terminal residue" evidence="1">
    <location>
        <position position="154"/>
    </location>
</feature>
<sequence>MSENATGVTEEEKFRFDLTGFFIRPAILTPDEVAAIVDQIDRIFHDPDSLPPHERGMPGGAAQLIIDHPKVMEVLHEIIGPDVRLENTTCIWRKKGERHGDLHGGGPQQIDPIFGYRSSNGRIHAGMVRVVFELTDISRNDGATHFIPGSHKAN</sequence>
<name>A0A383EAV5_9ZZZZ</name>
<reference evidence="1" key="1">
    <citation type="submission" date="2018-05" db="EMBL/GenBank/DDBJ databases">
        <authorList>
            <person name="Lanie J.A."/>
            <person name="Ng W.-L."/>
            <person name="Kazmierczak K.M."/>
            <person name="Andrzejewski T.M."/>
            <person name="Davidsen T.M."/>
            <person name="Wayne K.J."/>
            <person name="Tettelin H."/>
            <person name="Glass J.I."/>
            <person name="Rusch D."/>
            <person name="Podicherti R."/>
            <person name="Tsui H.-C.T."/>
            <person name="Winkler M.E."/>
        </authorList>
    </citation>
    <scope>NUCLEOTIDE SEQUENCE</scope>
</reference>
<gene>
    <name evidence="1" type="ORF">METZ01_LOCUS506618</name>
</gene>
<organism evidence="1">
    <name type="scientific">marine metagenome</name>
    <dbReference type="NCBI Taxonomy" id="408172"/>
    <lineage>
        <taxon>unclassified sequences</taxon>
        <taxon>metagenomes</taxon>
        <taxon>ecological metagenomes</taxon>
    </lineage>
</organism>
<protein>
    <recommendedName>
        <fullName evidence="2">Phytanoyl-CoA dioxygenase</fullName>
    </recommendedName>
</protein>
<evidence type="ECO:0000313" key="1">
    <source>
        <dbReference type="EMBL" id="SVE53764.1"/>
    </source>
</evidence>
<dbReference type="Pfam" id="PF05721">
    <property type="entry name" value="PhyH"/>
    <property type="match status" value="1"/>
</dbReference>
<dbReference type="AlphaFoldDB" id="A0A383EAV5"/>
<dbReference type="Gene3D" id="2.60.120.620">
    <property type="entry name" value="q2cbj1_9rhob like domain"/>
    <property type="match status" value="1"/>
</dbReference>
<accession>A0A383EAV5</accession>
<dbReference type="EMBL" id="UINC01224229">
    <property type="protein sequence ID" value="SVE53764.1"/>
    <property type="molecule type" value="Genomic_DNA"/>
</dbReference>
<proteinExistence type="predicted"/>
<dbReference type="SUPFAM" id="SSF51197">
    <property type="entry name" value="Clavaminate synthase-like"/>
    <property type="match status" value="1"/>
</dbReference>
<evidence type="ECO:0008006" key="2">
    <source>
        <dbReference type="Google" id="ProtNLM"/>
    </source>
</evidence>
<dbReference type="InterPro" id="IPR008775">
    <property type="entry name" value="Phytyl_CoA_dOase-like"/>
</dbReference>